<dbReference type="EMBL" id="BQKM01000018">
    <property type="protein sequence ID" value="GJN55389.1"/>
    <property type="molecule type" value="Genomic_DNA"/>
</dbReference>
<name>A0A6J4E815_9PSED</name>
<dbReference type="KEGG" id="ptw:TUM18999_39410"/>
<evidence type="ECO:0000313" key="4">
    <source>
        <dbReference type="Proteomes" id="UP001054892"/>
    </source>
</evidence>
<evidence type="ECO:0008006" key="5">
    <source>
        <dbReference type="Google" id="ProtNLM"/>
    </source>
</evidence>
<evidence type="ECO:0000313" key="3">
    <source>
        <dbReference type="Proteomes" id="UP000509383"/>
    </source>
</evidence>
<dbReference type="RefSeq" id="WP_173177754.1">
    <property type="nucleotide sequence ID" value="NZ_AP023189.1"/>
</dbReference>
<proteinExistence type="predicted"/>
<dbReference type="AlphaFoldDB" id="A0A6J4E815"/>
<evidence type="ECO:0000313" key="2">
    <source>
        <dbReference type="EMBL" id="GJN55389.1"/>
    </source>
</evidence>
<organism evidence="1 3">
    <name type="scientific">Pseudomonas tohonis</name>
    <dbReference type="NCBI Taxonomy" id="2725477"/>
    <lineage>
        <taxon>Bacteria</taxon>
        <taxon>Pseudomonadati</taxon>
        <taxon>Pseudomonadota</taxon>
        <taxon>Gammaproteobacteria</taxon>
        <taxon>Pseudomonadales</taxon>
        <taxon>Pseudomonadaceae</taxon>
        <taxon>Pseudomonas</taxon>
    </lineage>
</organism>
<keyword evidence="4" id="KW-1185">Reference proteome</keyword>
<dbReference type="Proteomes" id="UP001054892">
    <property type="component" value="Unassembled WGS sequence"/>
</dbReference>
<dbReference type="Pfam" id="PF08889">
    <property type="entry name" value="WbqC"/>
    <property type="match status" value="1"/>
</dbReference>
<evidence type="ECO:0000313" key="1">
    <source>
        <dbReference type="EMBL" id="BCG25750.1"/>
    </source>
</evidence>
<protein>
    <recommendedName>
        <fullName evidence="5">WbqC family protein</fullName>
    </recommendedName>
</protein>
<sequence length="231" mass="26732">MSDARQVAIHQPAYLPWLGYFDRIARVDRFVFLDTVQFEKNSFINRNRIKTPQGAQWLTVPVLGRGHLASTLRETRIDESRDWRRDHLKAVAMNYRRAPRFAERYAQLEQLYAERQDNLAELCWRQLGFWLDELGIETPLVRASELDVDSRKSQLVLDICLALGADSYLSGALGRDYLDEAAFAARGIEVRYQAFTPPTYPQLWGAFVPGLGVLDWWMNSGDSRSEFRELT</sequence>
<dbReference type="InterPro" id="IPR014985">
    <property type="entry name" value="WbqC"/>
</dbReference>
<gene>
    <name evidence="1" type="ORF">TUM18999_39410</name>
    <name evidence="2" type="ORF">TUM20286_51410</name>
</gene>
<accession>A0A6J4E815</accession>
<reference evidence="1 3" key="1">
    <citation type="submission" date="2020-05" db="EMBL/GenBank/DDBJ databases">
        <title>Characterization of novel class B3 metallo-beta-lactamase from novel Pseudomonas species.</title>
        <authorList>
            <person name="Yamada K."/>
            <person name="Aoki K."/>
            <person name="Ishii Y."/>
        </authorList>
    </citation>
    <scope>NUCLEOTIDE SEQUENCE [LARGE SCALE GENOMIC DNA]</scope>
    <source>
        <strain evidence="1 3">TUM18999</strain>
        <strain evidence="2 4">TUM20286</strain>
    </source>
</reference>
<dbReference type="EMBL" id="AP023189">
    <property type="protein sequence ID" value="BCG25750.1"/>
    <property type="molecule type" value="Genomic_DNA"/>
</dbReference>
<dbReference type="Proteomes" id="UP000509383">
    <property type="component" value="Chromosome"/>
</dbReference>